<sequence>MNMHLAEHMRNRCSRLKTRGLLGNKPLWVFHLHQSVDGVLDRYMNPLTFLYQTEFQLSSSSGNGRVEENLNSPASFCRSRYASLLRCPMRHAGNGNESLVSTGFIILGDVRAATPVELRMSNCTA</sequence>
<protein>
    <submittedName>
        <fullName evidence="1">Uncharacterized protein</fullName>
    </submittedName>
</protein>
<gene>
    <name evidence="1" type="ORF">ATANTOWER_003517</name>
</gene>
<keyword evidence="2" id="KW-1185">Reference proteome</keyword>
<evidence type="ECO:0000313" key="2">
    <source>
        <dbReference type="Proteomes" id="UP001345963"/>
    </source>
</evidence>
<reference evidence="1 2" key="1">
    <citation type="submission" date="2021-07" db="EMBL/GenBank/DDBJ databases">
        <authorList>
            <person name="Palmer J.M."/>
        </authorList>
    </citation>
    <scope>NUCLEOTIDE SEQUENCE [LARGE SCALE GENOMIC DNA]</scope>
    <source>
        <strain evidence="1 2">AT_MEX2019</strain>
        <tissue evidence="1">Muscle</tissue>
    </source>
</reference>
<comment type="caution">
    <text evidence="1">The sequence shown here is derived from an EMBL/GenBank/DDBJ whole genome shotgun (WGS) entry which is preliminary data.</text>
</comment>
<organism evidence="1 2">
    <name type="scientific">Ataeniobius toweri</name>
    <dbReference type="NCBI Taxonomy" id="208326"/>
    <lineage>
        <taxon>Eukaryota</taxon>
        <taxon>Metazoa</taxon>
        <taxon>Chordata</taxon>
        <taxon>Craniata</taxon>
        <taxon>Vertebrata</taxon>
        <taxon>Euteleostomi</taxon>
        <taxon>Actinopterygii</taxon>
        <taxon>Neopterygii</taxon>
        <taxon>Teleostei</taxon>
        <taxon>Neoteleostei</taxon>
        <taxon>Acanthomorphata</taxon>
        <taxon>Ovalentaria</taxon>
        <taxon>Atherinomorphae</taxon>
        <taxon>Cyprinodontiformes</taxon>
        <taxon>Goodeidae</taxon>
        <taxon>Ataeniobius</taxon>
    </lineage>
</organism>
<proteinExistence type="predicted"/>
<name>A0ABU7BQ94_9TELE</name>
<evidence type="ECO:0000313" key="1">
    <source>
        <dbReference type="EMBL" id="MED6251834.1"/>
    </source>
</evidence>
<accession>A0ABU7BQ94</accession>
<dbReference type="Proteomes" id="UP001345963">
    <property type="component" value="Unassembled WGS sequence"/>
</dbReference>
<dbReference type="EMBL" id="JAHUTI010060384">
    <property type="protein sequence ID" value="MED6251834.1"/>
    <property type="molecule type" value="Genomic_DNA"/>
</dbReference>